<dbReference type="PANTHER" id="PTHR32100">
    <property type="entry name" value="OMEGA-6 FATTY ACID DESATURASE, CHLOROPLASTIC"/>
    <property type="match status" value="1"/>
</dbReference>
<reference evidence="3 4" key="1">
    <citation type="journal article" date="2019" name="Emerg. Microbes Infect.">
        <title>Comprehensive subspecies identification of 175 nontuberculous mycobacteria species based on 7547 genomic profiles.</title>
        <authorList>
            <person name="Matsumoto Y."/>
            <person name="Kinjo T."/>
            <person name="Motooka D."/>
            <person name="Nabeya D."/>
            <person name="Jung N."/>
            <person name="Uechi K."/>
            <person name="Horii T."/>
            <person name="Iida T."/>
            <person name="Fujita J."/>
            <person name="Nakamura S."/>
        </authorList>
    </citation>
    <scope>NUCLEOTIDE SEQUENCE [LARGE SCALE GENOMIC DNA]</scope>
    <source>
        <strain evidence="3 4">JCM 12404</strain>
    </source>
</reference>
<feature type="transmembrane region" description="Helical" evidence="1">
    <location>
        <begin position="46"/>
        <end position="67"/>
    </location>
</feature>
<dbReference type="InterPro" id="IPR012171">
    <property type="entry name" value="Fatty_acid_desaturase"/>
</dbReference>
<accession>A0A7I7KYS6</accession>
<dbReference type="RefSeq" id="WP_163776616.1">
    <property type="nucleotide sequence ID" value="NZ_AP022569.1"/>
</dbReference>
<evidence type="ECO:0000313" key="3">
    <source>
        <dbReference type="EMBL" id="BBX46472.1"/>
    </source>
</evidence>
<evidence type="ECO:0000259" key="2">
    <source>
        <dbReference type="Pfam" id="PF00487"/>
    </source>
</evidence>
<dbReference type="GO" id="GO:0016491">
    <property type="term" value="F:oxidoreductase activity"/>
    <property type="evidence" value="ECO:0007669"/>
    <property type="project" value="InterPro"/>
</dbReference>
<dbReference type="Proteomes" id="UP000465866">
    <property type="component" value="Chromosome"/>
</dbReference>
<evidence type="ECO:0000256" key="1">
    <source>
        <dbReference type="SAM" id="Phobius"/>
    </source>
</evidence>
<dbReference type="EMBL" id="AP022569">
    <property type="protein sequence ID" value="BBX46472.1"/>
    <property type="molecule type" value="Genomic_DNA"/>
</dbReference>
<feature type="transmembrane region" description="Helical" evidence="1">
    <location>
        <begin position="204"/>
        <end position="222"/>
    </location>
</feature>
<sequence length="367" mass="41959">MTQTQSRPDLPTNPDPGFVEFIRKSRALEGQKLTAVIPREYMQPSIIRGLASLAMSLTLYAGSLVGIACVDRWYLIVPLIGVAGLGGWGLHCIGHDCGHGSFSRNRRLNFAIGQFALLPLMYPFHAWRHEHNNHHSHTNNLELDEDWRPISREVYRRMPLGHRFVYFSTRTWALGTGSIHYWLKSSFKPSRFPKRRMRREARRSIGIVAVVGGGYLCALTYFTGVQGLLLYFVAPWFATHLWFSMTTMMHHSAEDIPYLPNQYWTRNASRLLVTTDYLYPRWLLFCTHYISLHTAHHVAPSVPHYHLPKAQAALIQRYPDMVRVEKASIGRLWNIIRKCLFYDPVSGLYGTHPMPRASAPTTTAGAA</sequence>
<feature type="transmembrane region" description="Helical" evidence="1">
    <location>
        <begin position="106"/>
        <end position="124"/>
    </location>
</feature>
<keyword evidence="1" id="KW-0812">Transmembrane</keyword>
<keyword evidence="1" id="KW-0472">Membrane</keyword>
<name>A0A7I7KYS6_9MYCO</name>
<dbReference type="Pfam" id="PF00487">
    <property type="entry name" value="FA_desaturase"/>
    <property type="match status" value="1"/>
</dbReference>
<keyword evidence="1" id="KW-1133">Transmembrane helix</keyword>
<protein>
    <submittedName>
        <fullName evidence="3">Delta 12 acyl-lipid desaturase</fullName>
    </submittedName>
</protein>
<proteinExistence type="predicted"/>
<dbReference type="CDD" id="cd03507">
    <property type="entry name" value="Delta12-FADS-like"/>
    <property type="match status" value="1"/>
</dbReference>
<dbReference type="AlphaFoldDB" id="A0A7I7KYS6"/>
<feature type="transmembrane region" description="Helical" evidence="1">
    <location>
        <begin position="228"/>
        <end position="245"/>
    </location>
</feature>
<feature type="domain" description="Fatty acid desaturase" evidence="2">
    <location>
        <begin position="73"/>
        <end position="320"/>
    </location>
</feature>
<dbReference type="InterPro" id="IPR005804">
    <property type="entry name" value="FA_desaturase_dom"/>
</dbReference>
<feature type="transmembrane region" description="Helical" evidence="1">
    <location>
        <begin position="73"/>
        <end position="94"/>
    </location>
</feature>
<evidence type="ECO:0000313" key="4">
    <source>
        <dbReference type="Proteomes" id="UP000465866"/>
    </source>
</evidence>
<keyword evidence="4" id="KW-1185">Reference proteome</keyword>
<gene>
    <name evidence="3" type="primary">desA</name>
    <name evidence="3" type="ORF">MCOO_24870</name>
</gene>
<dbReference type="KEGG" id="mcoo:MCOO_24870"/>
<organism evidence="3 4">
    <name type="scientific">Mycobacterium cookii</name>
    <dbReference type="NCBI Taxonomy" id="1775"/>
    <lineage>
        <taxon>Bacteria</taxon>
        <taxon>Bacillati</taxon>
        <taxon>Actinomycetota</taxon>
        <taxon>Actinomycetes</taxon>
        <taxon>Mycobacteriales</taxon>
        <taxon>Mycobacteriaceae</taxon>
        <taxon>Mycobacterium</taxon>
    </lineage>
</organism>
<feature type="transmembrane region" description="Helical" evidence="1">
    <location>
        <begin position="164"/>
        <end position="183"/>
    </location>
</feature>
<dbReference type="GO" id="GO:0006629">
    <property type="term" value="P:lipid metabolic process"/>
    <property type="evidence" value="ECO:0007669"/>
    <property type="project" value="InterPro"/>
</dbReference>